<dbReference type="RefSeq" id="XP_060408487.1">
    <property type="nucleotide sequence ID" value="XM_060559083.1"/>
</dbReference>
<proteinExistence type="predicted"/>
<dbReference type="AlphaFoldDB" id="A0AAD8PM84"/>
<feature type="region of interest" description="Disordered" evidence="1">
    <location>
        <begin position="39"/>
        <end position="63"/>
    </location>
</feature>
<evidence type="ECO:0000313" key="2">
    <source>
        <dbReference type="EMBL" id="KAK1572696.1"/>
    </source>
</evidence>
<organism evidence="2 3">
    <name type="scientific">Colletotrichum navitas</name>
    <dbReference type="NCBI Taxonomy" id="681940"/>
    <lineage>
        <taxon>Eukaryota</taxon>
        <taxon>Fungi</taxon>
        <taxon>Dikarya</taxon>
        <taxon>Ascomycota</taxon>
        <taxon>Pezizomycotina</taxon>
        <taxon>Sordariomycetes</taxon>
        <taxon>Hypocreomycetidae</taxon>
        <taxon>Glomerellales</taxon>
        <taxon>Glomerellaceae</taxon>
        <taxon>Colletotrichum</taxon>
        <taxon>Colletotrichum graminicola species complex</taxon>
    </lineage>
</organism>
<gene>
    <name evidence="2" type="ORF">LY79DRAFT_569766</name>
</gene>
<dbReference type="EMBL" id="JAHLJV010000105">
    <property type="protein sequence ID" value="KAK1572696.1"/>
    <property type="molecule type" value="Genomic_DNA"/>
</dbReference>
<accession>A0AAD8PM84</accession>
<protein>
    <submittedName>
        <fullName evidence="2">Uncharacterized protein</fullName>
    </submittedName>
</protein>
<evidence type="ECO:0000256" key="1">
    <source>
        <dbReference type="SAM" id="MobiDB-lite"/>
    </source>
</evidence>
<sequence>MVHPKTPDGVALAARRRAPISNKRNLHVTLRYAALLCTNSEPQHRTRSTPNNWSPGLPSQRQP</sequence>
<reference evidence="2" key="1">
    <citation type="submission" date="2021-06" db="EMBL/GenBank/DDBJ databases">
        <title>Comparative genomics, transcriptomics and evolutionary studies reveal genomic signatures of adaptation to plant cell wall in hemibiotrophic fungi.</title>
        <authorList>
            <consortium name="DOE Joint Genome Institute"/>
            <person name="Baroncelli R."/>
            <person name="Diaz J.F."/>
            <person name="Benocci T."/>
            <person name="Peng M."/>
            <person name="Battaglia E."/>
            <person name="Haridas S."/>
            <person name="Andreopoulos W."/>
            <person name="Labutti K."/>
            <person name="Pangilinan J."/>
            <person name="Floch G.L."/>
            <person name="Makela M.R."/>
            <person name="Henrissat B."/>
            <person name="Grigoriev I.V."/>
            <person name="Crouch J.A."/>
            <person name="De Vries R.P."/>
            <person name="Sukno S.A."/>
            <person name="Thon M.R."/>
        </authorList>
    </citation>
    <scope>NUCLEOTIDE SEQUENCE</scope>
    <source>
        <strain evidence="2">CBS 125086</strain>
    </source>
</reference>
<feature type="compositionally biased region" description="Polar residues" evidence="1">
    <location>
        <begin position="48"/>
        <end position="63"/>
    </location>
</feature>
<comment type="caution">
    <text evidence="2">The sequence shown here is derived from an EMBL/GenBank/DDBJ whole genome shotgun (WGS) entry which is preliminary data.</text>
</comment>
<dbReference type="GeneID" id="85443323"/>
<name>A0AAD8PM84_9PEZI</name>
<keyword evidence="3" id="KW-1185">Reference proteome</keyword>
<evidence type="ECO:0000313" key="3">
    <source>
        <dbReference type="Proteomes" id="UP001230504"/>
    </source>
</evidence>
<dbReference type="Proteomes" id="UP001230504">
    <property type="component" value="Unassembled WGS sequence"/>
</dbReference>